<dbReference type="PROSITE" id="PS51463">
    <property type="entry name" value="P_GLUCOSE_ISOMERASE_3"/>
    <property type="match status" value="1"/>
</dbReference>
<accession>A0ABS3VN30</accession>
<evidence type="ECO:0000256" key="4">
    <source>
        <dbReference type="RuleBase" id="RU000612"/>
    </source>
</evidence>
<comment type="pathway">
    <text evidence="4">Carbohydrate degradation; glycolysis; D-glyceraldehyde 3-phosphate and glycerone phosphate from D-glucose: step 2/4.</text>
</comment>
<evidence type="ECO:0000313" key="5">
    <source>
        <dbReference type="EMBL" id="MBO4205940.1"/>
    </source>
</evidence>
<dbReference type="RefSeq" id="WP_208812444.1">
    <property type="nucleotide sequence ID" value="NZ_WVUH01000044.1"/>
</dbReference>
<dbReference type="Proteomes" id="UP000823521">
    <property type="component" value="Unassembled WGS sequence"/>
</dbReference>
<keyword evidence="1 4" id="KW-0312">Gluconeogenesis</keyword>
<proteinExistence type="inferred from homology"/>
<dbReference type="SUPFAM" id="SSF53697">
    <property type="entry name" value="SIS domain"/>
    <property type="match status" value="1"/>
</dbReference>
<evidence type="ECO:0000256" key="1">
    <source>
        <dbReference type="ARBA" id="ARBA00022432"/>
    </source>
</evidence>
<comment type="similarity">
    <text evidence="4">Belongs to the GPI family.</text>
</comment>
<protein>
    <recommendedName>
        <fullName evidence="4">Glucose-6-phosphate isomerase</fullName>
        <ecNumber evidence="4">5.3.1.9</ecNumber>
    </recommendedName>
</protein>
<evidence type="ECO:0000256" key="3">
    <source>
        <dbReference type="ARBA" id="ARBA00023235"/>
    </source>
</evidence>
<name>A0ABS3VN30_MICEH</name>
<evidence type="ECO:0000313" key="6">
    <source>
        <dbReference type="Proteomes" id="UP000823521"/>
    </source>
</evidence>
<dbReference type="EC" id="5.3.1.9" evidence="4"/>
<dbReference type="PANTHER" id="PTHR11469">
    <property type="entry name" value="GLUCOSE-6-PHOSPHATE ISOMERASE"/>
    <property type="match status" value="1"/>
</dbReference>
<dbReference type="InterPro" id="IPR001672">
    <property type="entry name" value="G6P_Isomerase"/>
</dbReference>
<dbReference type="PRINTS" id="PR00662">
    <property type="entry name" value="G6PISOMERASE"/>
</dbReference>
<comment type="caution">
    <text evidence="5">The sequence shown here is derived from an EMBL/GenBank/DDBJ whole genome shotgun (WGS) entry which is preliminary data.</text>
</comment>
<dbReference type="Gene3D" id="3.40.50.10490">
    <property type="entry name" value="Glucose-6-phosphate isomerase like protein, domain 1"/>
    <property type="match status" value="3"/>
</dbReference>
<reference evidence="5 6" key="1">
    <citation type="submission" date="2019-12" db="EMBL/GenBank/DDBJ databases">
        <title>Whole genome sequencing of endophytic Actinobacterium Micromonospora sp. MPMI6T.</title>
        <authorList>
            <person name="Evv R."/>
            <person name="Podile A.R."/>
        </authorList>
    </citation>
    <scope>NUCLEOTIDE SEQUENCE [LARGE SCALE GENOMIC DNA]</scope>
    <source>
        <strain evidence="5 6">MPMI6</strain>
    </source>
</reference>
<keyword evidence="3 4" id="KW-0413">Isomerase</keyword>
<gene>
    <name evidence="5" type="ORF">GSF22_07960</name>
</gene>
<keyword evidence="6" id="KW-1185">Reference proteome</keyword>
<dbReference type="GO" id="GO:0016853">
    <property type="term" value="F:isomerase activity"/>
    <property type="evidence" value="ECO:0007669"/>
    <property type="project" value="UniProtKB-KW"/>
</dbReference>
<dbReference type="Pfam" id="PF00342">
    <property type="entry name" value="PGI"/>
    <property type="match status" value="1"/>
</dbReference>
<dbReference type="PANTHER" id="PTHR11469:SF1">
    <property type="entry name" value="GLUCOSE-6-PHOSPHATE ISOMERASE"/>
    <property type="match status" value="1"/>
</dbReference>
<evidence type="ECO:0000256" key="2">
    <source>
        <dbReference type="ARBA" id="ARBA00023152"/>
    </source>
</evidence>
<sequence>MSDLLDGPAECAAGLAVYGADAVDATAPASARAALVAAGVPGRLAGGDPTLWGPDAEDNARIRLGWRDTHRRSRDLLPQLAELKAELGDLDHVVVAGMGGSSLAAEVICRTLGCQLTVLDTTDPGQVRAALGDRLDRTVVVVASKSGSTVETDSHRRAYWQAYLDAGLSEAEAGRHFVVVTDPGSPLEATATEMGAFVVPADPEVGGRYSALTAFGLVPAALAGAEVAELLDQADALADTLGGERDNPALALGAALGAAAASGRATVALVGDGTGIEGLGDWIEQLLAESTGKSGRGLLPVVVESPQSPGATGPDVLTVTYGGALPAGAVPGAGVSPDLAVNGPLGAHFLAWEYATAVAAVTLGVDPFDQPDVTGSKQNTDRILAAGAAPDGPPPFPDGSPPFVDGPPSFVEGAVEGYAPAGVPGDLAGALRWLCAGLGDDGYLAVLAYLDRSADAGAADLRPLLATVTGRPVTFGWGPRFLHSTGQYHKGGPQVGSFLQITGAPTGDLAVPGRPYTFGQLQAAQAAGDRETLTGRGRPLLRLHLTERAAGLAQLREAVRGLGARQ</sequence>
<dbReference type="InterPro" id="IPR046348">
    <property type="entry name" value="SIS_dom_sf"/>
</dbReference>
<keyword evidence="2 4" id="KW-0324">Glycolysis</keyword>
<dbReference type="EMBL" id="WVUH01000044">
    <property type="protein sequence ID" value="MBO4205940.1"/>
    <property type="molecule type" value="Genomic_DNA"/>
</dbReference>
<organism evidence="5 6">
    <name type="scientific">Micromonospora echinofusca</name>
    <dbReference type="NCBI Taxonomy" id="47858"/>
    <lineage>
        <taxon>Bacteria</taxon>
        <taxon>Bacillati</taxon>
        <taxon>Actinomycetota</taxon>
        <taxon>Actinomycetes</taxon>
        <taxon>Micromonosporales</taxon>
        <taxon>Micromonosporaceae</taxon>
        <taxon>Micromonospora</taxon>
    </lineage>
</organism>
<comment type="catalytic activity">
    <reaction evidence="4">
        <text>alpha-D-glucose 6-phosphate = beta-D-fructose 6-phosphate</text>
        <dbReference type="Rhea" id="RHEA:11816"/>
        <dbReference type="ChEBI" id="CHEBI:57634"/>
        <dbReference type="ChEBI" id="CHEBI:58225"/>
        <dbReference type="EC" id="5.3.1.9"/>
    </reaction>
</comment>